<sequence length="401" mass="45020">MVKKNLIVMMIFFCLTPFFIQCSRDDKVVEEVKVDYNEEVMMLRGFISNTLSIDAKKIIYDSEWESFIIDGDMLMSLQDARDRFNYLNSKSASKTNQRKDTYIVSPEKAGSITVYVSSEVSVDWKSAINQVINNWNTLNSSINITIVNVPTAGNIKISSSNLGDSKGLAYASVPSYNGNPGVSISINTYYNLTASEKIKTMTHEFGHTLGLLHTEESLGDLIPCTPVADYSSVMTSGRRDWAGFSYYDNIAISILYPVAIGTEKIYRYKKNQYFFYTTDPCEITPGKDSYIFDGDAGYLYSTQVLGSVPLYRSYNATSKDHVLCTFQTSSADIVLGYLYLTEKPGTVPLFGVRHYDYEGVPPGKSIIHYLYTTHDQGAIGQLTLGYLKSNSFTKKRDLILF</sequence>
<organism evidence="2 3">
    <name type="scientific">Flavobacterium branchiicola</name>
    <dbReference type="NCBI Taxonomy" id="1114875"/>
    <lineage>
        <taxon>Bacteria</taxon>
        <taxon>Pseudomonadati</taxon>
        <taxon>Bacteroidota</taxon>
        <taxon>Flavobacteriia</taxon>
        <taxon>Flavobacteriales</taxon>
        <taxon>Flavobacteriaceae</taxon>
        <taxon>Flavobacterium</taxon>
    </lineage>
</organism>
<keyword evidence="3" id="KW-1185">Reference proteome</keyword>
<dbReference type="GO" id="GO:0008237">
    <property type="term" value="F:metallopeptidase activity"/>
    <property type="evidence" value="ECO:0007669"/>
    <property type="project" value="UniProtKB-KW"/>
</dbReference>
<reference evidence="3" key="1">
    <citation type="journal article" date="2019" name="Int. J. Syst. Evol. Microbiol.">
        <title>The Global Catalogue of Microorganisms (GCM) 10K type strain sequencing project: providing services to taxonomists for standard genome sequencing and annotation.</title>
        <authorList>
            <consortium name="The Broad Institute Genomics Platform"/>
            <consortium name="The Broad Institute Genome Sequencing Center for Infectious Disease"/>
            <person name="Wu L."/>
            <person name="Ma J."/>
        </authorList>
    </citation>
    <scope>NUCLEOTIDE SEQUENCE [LARGE SCALE GENOMIC DNA]</scope>
    <source>
        <strain evidence="3">WYCCWR 13023</strain>
    </source>
</reference>
<comment type="caution">
    <text evidence="2">The sequence shown here is derived from an EMBL/GenBank/DDBJ whole genome shotgun (WGS) entry which is preliminary data.</text>
</comment>
<dbReference type="SUPFAM" id="SSF55486">
    <property type="entry name" value="Metalloproteases ('zincins'), catalytic domain"/>
    <property type="match status" value="1"/>
</dbReference>
<evidence type="ECO:0000259" key="1">
    <source>
        <dbReference type="Pfam" id="PF18885"/>
    </source>
</evidence>
<dbReference type="Proteomes" id="UP001595935">
    <property type="component" value="Unassembled WGS sequence"/>
</dbReference>
<dbReference type="Pfam" id="PF12388">
    <property type="entry name" value="Peptidase_M57"/>
    <property type="match status" value="1"/>
</dbReference>
<dbReference type="Gene3D" id="3.40.390.10">
    <property type="entry name" value="Collagenase (Catalytic Domain)"/>
    <property type="match status" value="1"/>
</dbReference>
<dbReference type="InterPro" id="IPR024079">
    <property type="entry name" value="MetalloPept_cat_dom_sf"/>
</dbReference>
<feature type="domain" description="DUF5648" evidence="1">
    <location>
        <begin position="259"/>
        <end position="330"/>
    </location>
</feature>
<evidence type="ECO:0000313" key="2">
    <source>
        <dbReference type="EMBL" id="MFC4749157.1"/>
    </source>
</evidence>
<keyword evidence="2" id="KW-0378">Hydrolase</keyword>
<evidence type="ECO:0000313" key="3">
    <source>
        <dbReference type="Proteomes" id="UP001595935"/>
    </source>
</evidence>
<dbReference type="InterPro" id="IPR043708">
    <property type="entry name" value="DUF5648"/>
</dbReference>
<keyword evidence="2" id="KW-0482">Metalloprotease</keyword>
<dbReference type="Pfam" id="PF18885">
    <property type="entry name" value="DUF5648"/>
    <property type="match status" value="1"/>
</dbReference>
<name>A0ABV9PGH0_9FLAO</name>
<dbReference type="InterPro" id="IPR024653">
    <property type="entry name" value="Peptidase_M10/M27/M57"/>
</dbReference>
<accession>A0ABV9PGH0</accession>
<gene>
    <name evidence="2" type="ORF">ACFO5S_17020</name>
</gene>
<dbReference type="RefSeq" id="WP_213259083.1">
    <property type="nucleotide sequence ID" value="NZ_JAGYWA010000006.1"/>
</dbReference>
<keyword evidence="2" id="KW-0645">Protease</keyword>
<proteinExistence type="predicted"/>
<protein>
    <submittedName>
        <fullName evidence="2">M57 family metalloprotease</fullName>
    </submittedName>
</protein>
<dbReference type="EMBL" id="JBHSGV010000006">
    <property type="protein sequence ID" value="MFC4749157.1"/>
    <property type="molecule type" value="Genomic_DNA"/>
</dbReference>